<dbReference type="AlphaFoldDB" id="A0A975GRQ9"/>
<gene>
    <name evidence="1" type="ORF">dnm_072500</name>
</gene>
<dbReference type="KEGG" id="dmm:dnm_072500"/>
<proteinExistence type="predicted"/>
<evidence type="ECO:0000313" key="1">
    <source>
        <dbReference type="EMBL" id="QTA91185.1"/>
    </source>
</evidence>
<dbReference type="Proteomes" id="UP000663722">
    <property type="component" value="Chromosome"/>
</dbReference>
<accession>A0A975GRQ9</accession>
<evidence type="ECO:0000313" key="2">
    <source>
        <dbReference type="Proteomes" id="UP000663722"/>
    </source>
</evidence>
<name>A0A975GRQ9_9BACT</name>
<protein>
    <submittedName>
        <fullName evidence="1">Uncharacterized protein</fullName>
    </submittedName>
</protein>
<keyword evidence="2" id="KW-1185">Reference proteome</keyword>
<dbReference type="EMBL" id="CP061800">
    <property type="protein sequence ID" value="QTA91185.1"/>
    <property type="molecule type" value="Genomic_DNA"/>
</dbReference>
<reference evidence="1" key="1">
    <citation type="journal article" date="2021" name="Microb. Physiol.">
        <title>Proteogenomic Insights into the Physiology of Marine, Sulfate-Reducing, Filamentous Desulfonema limicola and Desulfonema magnum.</title>
        <authorList>
            <person name="Schnaars V."/>
            <person name="Wohlbrand L."/>
            <person name="Scheve S."/>
            <person name="Hinrichs C."/>
            <person name="Reinhardt R."/>
            <person name="Rabus R."/>
        </authorList>
    </citation>
    <scope>NUCLEOTIDE SEQUENCE</scope>
    <source>
        <strain evidence="1">4be13</strain>
    </source>
</reference>
<organism evidence="1 2">
    <name type="scientific">Desulfonema magnum</name>
    <dbReference type="NCBI Taxonomy" id="45655"/>
    <lineage>
        <taxon>Bacteria</taxon>
        <taxon>Pseudomonadati</taxon>
        <taxon>Thermodesulfobacteriota</taxon>
        <taxon>Desulfobacteria</taxon>
        <taxon>Desulfobacterales</taxon>
        <taxon>Desulfococcaceae</taxon>
        <taxon>Desulfonema</taxon>
    </lineage>
</organism>
<sequence length="43" mass="4871">MNSSFQILWSLNKKVGQIKSCTAYHNAEKLASPFFIPGKRNNT</sequence>